<dbReference type="EMBL" id="SJPI01000002">
    <property type="protein sequence ID" value="TWT51338.1"/>
    <property type="molecule type" value="Genomic_DNA"/>
</dbReference>
<protein>
    <recommendedName>
        <fullName evidence="4">3-keto-disaccharide hydrolase domain-containing protein</fullName>
    </recommendedName>
</protein>
<gene>
    <name evidence="2" type="ORF">Pla22_41150</name>
</gene>
<dbReference type="Proteomes" id="UP000316598">
    <property type="component" value="Unassembled WGS sequence"/>
</dbReference>
<dbReference type="Gene3D" id="2.60.120.560">
    <property type="entry name" value="Exo-inulinase, domain 1"/>
    <property type="match status" value="1"/>
</dbReference>
<keyword evidence="3" id="KW-1185">Reference proteome</keyword>
<sequence precursor="true">MSVQRWLACFILVSLSSVAVWSDDQTSNQPTRTLLFSDDFNREESDESQEELGGTWTTSSATRANGNKQVDLRDNTLHIYIHESADHAVSVRHEIDFRDGSVELRFKLENAVDVLTLNFVDLKCKTVHAGHLFNVSMATNYVAIEDLKTGVMNLAYRDASKADRAKLDLKNLIWSKRKKFPLQLDSETWHSAIINVRGDTVDVSIDGQSVGSFSAIGIAHPTKTMLRFLVPNEAVIDDLKIYSFDS</sequence>
<proteinExistence type="predicted"/>
<name>A0A5C5WKS4_9BACT</name>
<accession>A0A5C5WKS4</accession>
<feature type="chain" id="PRO_5022898598" description="3-keto-disaccharide hydrolase domain-containing protein" evidence="1">
    <location>
        <begin position="20"/>
        <end position="246"/>
    </location>
</feature>
<comment type="caution">
    <text evidence="2">The sequence shown here is derived from an EMBL/GenBank/DDBJ whole genome shotgun (WGS) entry which is preliminary data.</text>
</comment>
<dbReference type="RefSeq" id="WP_242632168.1">
    <property type="nucleotide sequence ID" value="NZ_SJPI01000002.1"/>
</dbReference>
<dbReference type="AlphaFoldDB" id="A0A5C5WKS4"/>
<evidence type="ECO:0000313" key="2">
    <source>
        <dbReference type="EMBL" id="TWT51338.1"/>
    </source>
</evidence>
<organism evidence="2 3">
    <name type="scientific">Rubripirellula amarantea</name>
    <dbReference type="NCBI Taxonomy" id="2527999"/>
    <lineage>
        <taxon>Bacteria</taxon>
        <taxon>Pseudomonadati</taxon>
        <taxon>Planctomycetota</taxon>
        <taxon>Planctomycetia</taxon>
        <taxon>Pirellulales</taxon>
        <taxon>Pirellulaceae</taxon>
        <taxon>Rubripirellula</taxon>
    </lineage>
</organism>
<feature type="signal peptide" evidence="1">
    <location>
        <begin position="1"/>
        <end position="19"/>
    </location>
</feature>
<evidence type="ECO:0000313" key="3">
    <source>
        <dbReference type="Proteomes" id="UP000316598"/>
    </source>
</evidence>
<evidence type="ECO:0000256" key="1">
    <source>
        <dbReference type="SAM" id="SignalP"/>
    </source>
</evidence>
<reference evidence="2 3" key="1">
    <citation type="submission" date="2019-02" db="EMBL/GenBank/DDBJ databases">
        <title>Deep-cultivation of Planctomycetes and their phenomic and genomic characterization uncovers novel biology.</title>
        <authorList>
            <person name="Wiegand S."/>
            <person name="Jogler M."/>
            <person name="Boedeker C."/>
            <person name="Pinto D."/>
            <person name="Vollmers J."/>
            <person name="Rivas-Marin E."/>
            <person name="Kohn T."/>
            <person name="Peeters S.H."/>
            <person name="Heuer A."/>
            <person name="Rast P."/>
            <person name="Oberbeckmann S."/>
            <person name="Bunk B."/>
            <person name="Jeske O."/>
            <person name="Meyerdierks A."/>
            <person name="Storesund J.E."/>
            <person name="Kallscheuer N."/>
            <person name="Luecker S."/>
            <person name="Lage O.M."/>
            <person name="Pohl T."/>
            <person name="Merkel B.J."/>
            <person name="Hornburger P."/>
            <person name="Mueller R.-W."/>
            <person name="Bruemmer F."/>
            <person name="Labrenz M."/>
            <person name="Spormann A.M."/>
            <person name="Op Den Camp H."/>
            <person name="Overmann J."/>
            <person name="Amann R."/>
            <person name="Jetten M.S.M."/>
            <person name="Mascher T."/>
            <person name="Medema M.H."/>
            <person name="Devos D.P."/>
            <person name="Kaster A.-K."/>
            <person name="Ovreas L."/>
            <person name="Rohde M."/>
            <person name="Galperin M.Y."/>
            <person name="Jogler C."/>
        </authorList>
    </citation>
    <scope>NUCLEOTIDE SEQUENCE [LARGE SCALE GENOMIC DNA]</scope>
    <source>
        <strain evidence="2 3">Pla22</strain>
    </source>
</reference>
<evidence type="ECO:0008006" key="4">
    <source>
        <dbReference type="Google" id="ProtNLM"/>
    </source>
</evidence>
<keyword evidence="1" id="KW-0732">Signal</keyword>